<dbReference type="PANTHER" id="PTHR10648">
    <property type="entry name" value="SERINE/THREONINE-PROTEIN PHOSPHATASE PP2A 65 KDA REGULATORY SUBUNIT"/>
    <property type="match status" value="1"/>
</dbReference>
<dbReference type="InterPro" id="IPR021133">
    <property type="entry name" value="HEAT_type_2"/>
</dbReference>
<accession>A0A6G0THL4</accession>
<dbReference type="EMBL" id="VYZN01000040">
    <property type="protein sequence ID" value="KAE9532024.1"/>
    <property type="molecule type" value="Genomic_DNA"/>
</dbReference>
<gene>
    <name evidence="4" type="ORF">AGLY_010226</name>
</gene>
<keyword evidence="1" id="KW-0677">Repeat</keyword>
<dbReference type="InterPro" id="IPR055231">
    <property type="entry name" value="2AA_helical"/>
</dbReference>
<feature type="domain" description="Phosphatase 2A Regulatory Subunit A helical" evidence="3">
    <location>
        <begin position="305"/>
        <end position="500"/>
    </location>
</feature>
<feature type="repeat" description="HEAT" evidence="2">
    <location>
        <begin position="527"/>
        <end position="561"/>
    </location>
</feature>
<evidence type="ECO:0000259" key="3">
    <source>
        <dbReference type="Pfam" id="PF22956"/>
    </source>
</evidence>
<dbReference type="Pfam" id="PF22956">
    <property type="entry name" value="VPS15-like_hel"/>
    <property type="match status" value="1"/>
</dbReference>
<dbReference type="SUPFAM" id="SSF48371">
    <property type="entry name" value="ARM repeat"/>
    <property type="match status" value="1"/>
</dbReference>
<dbReference type="GO" id="GO:0005829">
    <property type="term" value="C:cytosol"/>
    <property type="evidence" value="ECO:0007669"/>
    <property type="project" value="TreeGrafter"/>
</dbReference>
<feature type="non-terminal residue" evidence="4">
    <location>
        <position position="595"/>
    </location>
</feature>
<protein>
    <recommendedName>
        <fullName evidence="3">Phosphatase 2A Regulatory Subunit A helical domain-containing protein</fullName>
    </recommendedName>
</protein>
<dbReference type="InterPro" id="IPR016024">
    <property type="entry name" value="ARM-type_fold"/>
</dbReference>
<dbReference type="GO" id="GO:0000159">
    <property type="term" value="C:protein phosphatase type 2A complex"/>
    <property type="evidence" value="ECO:0007669"/>
    <property type="project" value="TreeGrafter"/>
</dbReference>
<dbReference type="GO" id="GO:0019888">
    <property type="term" value="F:protein phosphatase regulator activity"/>
    <property type="evidence" value="ECO:0007669"/>
    <property type="project" value="TreeGrafter"/>
</dbReference>
<keyword evidence="5" id="KW-1185">Reference proteome</keyword>
<dbReference type="Gene3D" id="1.25.10.10">
    <property type="entry name" value="Leucine-rich Repeat Variant"/>
    <property type="match status" value="1"/>
</dbReference>
<dbReference type="PROSITE" id="PS50077">
    <property type="entry name" value="HEAT_REPEAT"/>
    <property type="match status" value="1"/>
</dbReference>
<dbReference type="OrthoDB" id="340346at2759"/>
<evidence type="ECO:0000313" key="5">
    <source>
        <dbReference type="Proteomes" id="UP000475862"/>
    </source>
</evidence>
<proteinExistence type="predicted"/>
<sequence>MAERIEPGISETYRGDNNLELHVDHLQSRSFIETTVNCDRLVNRLESMNFLRDVALKLGVENTRKHLVPYLTHLIIAEKLSELKNLAEVLGEFENYVGGPKYAHILLLPLEELAGAKVNDVRMAAIKSLQTLADIMEVIDLENFFIPFIASLTMNDESAKRMSVSHLFTTVYMRVSPKHQSDLIDYHCFLSLDSSPAVRQNAANNLVDFSEVVHMSIFDSKLTPRLEQFSFDQNEHVRILALSTAITISKKFDVSYTKEIILPIVLNSINDPSCGVRSILIKNIAKLLAIGVSCLKLTESIMKILISLAKDQQVEVRLPSVSVLYDCTVILYENLTYLEATKLVTKFLIPTLSNFCNDSDVKCKLEVPSVLAKFGKIMPNNLIELPEDRLICSLKAFIINSSWKMRNTGAIYLYILAIQKGLKFFEDYLEQSFLILLTDPKSTVQQTAMDVFKQLVTEFGMDWAQTYIVPYLIKLSYSKNTYNKMAFLSFAKVCAIIMCIQFRILNINMKENANFFEICDQLMLNELFPHVVYYQSDENPNVRYALVKTLNVMITSIADKDDILNDKIKTILKILITDTSNYISGLAMDVWDKHF</sequence>
<comment type="caution">
    <text evidence="4">The sequence shown here is derived from an EMBL/GenBank/DDBJ whole genome shotgun (WGS) entry which is preliminary data.</text>
</comment>
<evidence type="ECO:0000256" key="1">
    <source>
        <dbReference type="ARBA" id="ARBA00022737"/>
    </source>
</evidence>
<dbReference type="AlphaFoldDB" id="A0A6G0THL4"/>
<dbReference type="Proteomes" id="UP000475862">
    <property type="component" value="Unassembled WGS sequence"/>
</dbReference>
<evidence type="ECO:0000256" key="2">
    <source>
        <dbReference type="PROSITE-ProRule" id="PRU00103"/>
    </source>
</evidence>
<dbReference type="InterPro" id="IPR051023">
    <property type="entry name" value="PP2A_Regulatory_Subunit_A"/>
</dbReference>
<dbReference type="GO" id="GO:0005634">
    <property type="term" value="C:nucleus"/>
    <property type="evidence" value="ECO:0007669"/>
    <property type="project" value="TreeGrafter"/>
</dbReference>
<dbReference type="InterPro" id="IPR011989">
    <property type="entry name" value="ARM-like"/>
</dbReference>
<evidence type="ECO:0000313" key="4">
    <source>
        <dbReference type="EMBL" id="KAE9532024.1"/>
    </source>
</evidence>
<organism evidence="4 5">
    <name type="scientific">Aphis glycines</name>
    <name type="common">Soybean aphid</name>
    <dbReference type="NCBI Taxonomy" id="307491"/>
    <lineage>
        <taxon>Eukaryota</taxon>
        <taxon>Metazoa</taxon>
        <taxon>Ecdysozoa</taxon>
        <taxon>Arthropoda</taxon>
        <taxon>Hexapoda</taxon>
        <taxon>Insecta</taxon>
        <taxon>Pterygota</taxon>
        <taxon>Neoptera</taxon>
        <taxon>Paraneoptera</taxon>
        <taxon>Hemiptera</taxon>
        <taxon>Sternorrhyncha</taxon>
        <taxon>Aphidomorpha</taxon>
        <taxon>Aphidoidea</taxon>
        <taxon>Aphididae</taxon>
        <taxon>Aphidini</taxon>
        <taxon>Aphis</taxon>
        <taxon>Aphis</taxon>
    </lineage>
</organism>
<dbReference type="PANTHER" id="PTHR10648:SF4">
    <property type="entry name" value="PROTEIN PHOSPHATASE 2 (FORMERLY 2A), REGULATORY SUBUNIT A, BETA ISOFORM-RELATED"/>
    <property type="match status" value="1"/>
</dbReference>
<reference evidence="4 5" key="1">
    <citation type="submission" date="2019-08" db="EMBL/GenBank/DDBJ databases">
        <title>The genome of the soybean aphid Biotype 1, its phylome, world population structure and adaptation to the North American continent.</title>
        <authorList>
            <person name="Giordano R."/>
            <person name="Donthu R.K."/>
            <person name="Hernandez A.G."/>
            <person name="Wright C.L."/>
            <person name="Zimin A.V."/>
        </authorList>
    </citation>
    <scope>NUCLEOTIDE SEQUENCE [LARGE SCALE GENOMIC DNA]</scope>
    <source>
        <tissue evidence="4">Whole aphids</tissue>
    </source>
</reference>
<name>A0A6G0THL4_APHGL</name>